<dbReference type="AlphaFoldDB" id="I3URR6"/>
<dbReference type="Proteomes" id="UP000005268">
    <property type="component" value="Chromosome"/>
</dbReference>
<dbReference type="EMBL" id="CP003588">
    <property type="protein sequence ID" value="AFK68187.1"/>
    <property type="molecule type" value="Genomic_DNA"/>
</dbReference>
<sequence>MCALGVMFRWVFCYLVCRIGVSSAKFGQRRRRHQFFLFCVIYSACHLQDISASGVGTGQVTSCLQGDLHNKNPE</sequence>
<gene>
    <name evidence="1" type="ORF">YSA_02610</name>
</gene>
<organism evidence="1 2">
    <name type="scientific">Pseudomonas putida ND6</name>
    <dbReference type="NCBI Taxonomy" id="231023"/>
    <lineage>
        <taxon>Bacteria</taxon>
        <taxon>Pseudomonadati</taxon>
        <taxon>Pseudomonadota</taxon>
        <taxon>Gammaproteobacteria</taxon>
        <taxon>Pseudomonadales</taxon>
        <taxon>Pseudomonadaceae</taxon>
        <taxon>Pseudomonas</taxon>
    </lineage>
</organism>
<dbReference type="KEGG" id="ppi:YSA_02610"/>
<dbReference type="HOGENOM" id="CLU_2685050_0_0_6"/>
<protein>
    <submittedName>
        <fullName evidence="1">Uncharacterized protein</fullName>
    </submittedName>
</protein>
<evidence type="ECO:0000313" key="2">
    <source>
        <dbReference type="Proteomes" id="UP000005268"/>
    </source>
</evidence>
<proteinExistence type="predicted"/>
<evidence type="ECO:0000313" key="1">
    <source>
        <dbReference type="EMBL" id="AFK68187.1"/>
    </source>
</evidence>
<name>I3URR6_PSEPU</name>
<reference evidence="1 2" key="1">
    <citation type="journal article" date="2012" name="J. Bacteriol.">
        <title>Complete Genome Sequence of the Naphthalene-Degrading Pseudomonas putida Strain ND6.</title>
        <authorList>
            <person name="Li S."/>
            <person name="Zhao H."/>
            <person name="Li Y."/>
            <person name="Niu S."/>
            <person name="Cai B."/>
        </authorList>
    </citation>
    <scope>NUCLEOTIDE SEQUENCE [LARGE SCALE GENOMIC DNA]</scope>
    <source>
        <strain evidence="1 2">ND6</strain>
    </source>
</reference>
<accession>I3URR6</accession>